<evidence type="ECO:0000256" key="3">
    <source>
        <dbReference type="ARBA" id="ARBA00023235"/>
    </source>
</evidence>
<comment type="similarity">
    <text evidence="2 4">Belongs to the glucose-6-phosphate 1-epimerase family.</text>
</comment>
<dbReference type="AlphaFoldDB" id="A0A5C5U3U9"/>
<dbReference type="PANTHER" id="PTHR11122:SF13">
    <property type="entry name" value="GLUCOSE-6-PHOSPHATE 1-EPIMERASE"/>
    <property type="match status" value="1"/>
</dbReference>
<dbReference type="PANTHER" id="PTHR11122">
    <property type="entry name" value="APOSPORY-ASSOCIATED PROTEIN C-RELATED"/>
    <property type="match status" value="1"/>
</dbReference>
<dbReference type="Proteomes" id="UP000319980">
    <property type="component" value="Unassembled WGS sequence"/>
</dbReference>
<evidence type="ECO:0000313" key="6">
    <source>
        <dbReference type="EMBL" id="TWT20368.1"/>
    </source>
</evidence>
<dbReference type="RefSeq" id="WP_146388103.1">
    <property type="nucleotide sequence ID" value="NZ_VOHK01000004.1"/>
</dbReference>
<evidence type="ECO:0000313" key="7">
    <source>
        <dbReference type="Proteomes" id="UP000319980"/>
    </source>
</evidence>
<dbReference type="GO" id="GO:0047938">
    <property type="term" value="F:glucose-6-phosphate 1-epimerase activity"/>
    <property type="evidence" value="ECO:0007669"/>
    <property type="project" value="UniProtKB-UniRule"/>
</dbReference>
<feature type="active site" evidence="5">
    <location>
        <position position="149"/>
    </location>
</feature>
<keyword evidence="3 4" id="KW-0413">Isomerase</keyword>
<proteinExistence type="inferred from homology"/>
<organism evidence="6 7">
    <name type="scientific">Luteimonas marina</name>
    <dbReference type="NCBI Taxonomy" id="488485"/>
    <lineage>
        <taxon>Bacteria</taxon>
        <taxon>Pseudomonadati</taxon>
        <taxon>Pseudomonadota</taxon>
        <taxon>Gammaproteobacteria</taxon>
        <taxon>Lysobacterales</taxon>
        <taxon>Lysobacteraceae</taxon>
        <taxon>Luteimonas</taxon>
    </lineage>
</organism>
<comment type="caution">
    <text evidence="6">The sequence shown here is derived from an EMBL/GenBank/DDBJ whole genome shotgun (WGS) entry which is preliminary data.</text>
</comment>
<feature type="active site" evidence="5">
    <location>
        <position position="251"/>
    </location>
</feature>
<dbReference type="Gene3D" id="2.70.98.10">
    <property type="match status" value="1"/>
</dbReference>
<dbReference type="InterPro" id="IPR011013">
    <property type="entry name" value="Gal_mutarotase_sf_dom"/>
</dbReference>
<dbReference type="InterPro" id="IPR008183">
    <property type="entry name" value="Aldose_1/G6P_1-epimerase"/>
</dbReference>
<dbReference type="InterPro" id="IPR025532">
    <property type="entry name" value="G6P_1-epimerase"/>
</dbReference>
<comment type="catalytic activity">
    <reaction evidence="1">
        <text>alpha-D-glucose 6-phosphate = beta-D-glucose 6-phosphate</text>
        <dbReference type="Rhea" id="RHEA:16249"/>
        <dbReference type="ChEBI" id="CHEBI:58225"/>
        <dbReference type="ChEBI" id="CHEBI:58247"/>
        <dbReference type="EC" id="5.1.3.15"/>
    </reaction>
</comment>
<dbReference type="Pfam" id="PF01263">
    <property type="entry name" value="Aldose_epim"/>
    <property type="match status" value="1"/>
</dbReference>
<dbReference type="EMBL" id="VOHK01000004">
    <property type="protein sequence ID" value="TWT20368.1"/>
    <property type="molecule type" value="Genomic_DNA"/>
</dbReference>
<sequence length="274" mass="29607">MPPTHESTDHRGTPCLRLRNEGATALVALHGAQLLSWIPADGRERLFLGERAQFTPGSAIRGGVPVVFPQFGERGNLRKHGFARLLDWTFEGVTDDAAIFELRDGPDTAQWPHAFACRLSIGLAAARLAVALEVENRGAVPFDFTAALHTYLRVDDIAQVSLEGLQGCDYEDSANGGTLHRQHEHAVAFDGEIDRIYNDVVAPLILVDGGHRLDIKHDGFGDTIVWNPGAHLAARIGDLAPGEHARFACVEAGQVLAPVLLAPGERWRGSQALG</sequence>
<dbReference type="CDD" id="cd09020">
    <property type="entry name" value="D-hex-6-P-epi_like"/>
    <property type="match status" value="1"/>
</dbReference>
<evidence type="ECO:0000256" key="1">
    <source>
        <dbReference type="ARBA" id="ARBA00001096"/>
    </source>
</evidence>
<dbReference type="GO" id="GO:0030246">
    <property type="term" value="F:carbohydrate binding"/>
    <property type="evidence" value="ECO:0007669"/>
    <property type="project" value="UniProtKB-UniRule"/>
</dbReference>
<evidence type="ECO:0000256" key="4">
    <source>
        <dbReference type="PIRNR" id="PIRNR016020"/>
    </source>
</evidence>
<dbReference type="EC" id="5.1.3.15" evidence="4"/>
<dbReference type="SUPFAM" id="SSF74650">
    <property type="entry name" value="Galactose mutarotase-like"/>
    <property type="match status" value="1"/>
</dbReference>
<dbReference type="GO" id="GO:0005975">
    <property type="term" value="P:carbohydrate metabolic process"/>
    <property type="evidence" value="ECO:0007669"/>
    <property type="project" value="InterPro"/>
</dbReference>
<keyword evidence="7" id="KW-1185">Reference proteome</keyword>
<protein>
    <recommendedName>
        <fullName evidence="4">Putative glucose-6-phosphate 1-epimerase</fullName>
        <ecNumber evidence="4">5.1.3.15</ecNumber>
    </recommendedName>
</protein>
<name>A0A5C5U3U9_9GAMM</name>
<evidence type="ECO:0000256" key="2">
    <source>
        <dbReference type="ARBA" id="ARBA00005866"/>
    </source>
</evidence>
<evidence type="ECO:0000256" key="5">
    <source>
        <dbReference type="PIRSR" id="PIRSR016020-1"/>
    </source>
</evidence>
<reference evidence="6 7" key="1">
    <citation type="journal article" date="2008" name="Int. J. Syst. Evol. Microbiol.">
        <title>Luteimonas marina sp. nov., isolated from seawater.</title>
        <authorList>
            <person name="Baik K.S."/>
            <person name="Park S.C."/>
            <person name="Kim M.S."/>
            <person name="Kim E.M."/>
            <person name="Park C."/>
            <person name="Chun J."/>
            <person name="Seong C.N."/>
        </authorList>
    </citation>
    <scope>NUCLEOTIDE SEQUENCE [LARGE SCALE GENOMIC DNA]</scope>
    <source>
        <strain evidence="6 7">FR1330</strain>
    </source>
</reference>
<dbReference type="PIRSF" id="PIRSF016020">
    <property type="entry name" value="PHexose_mutarotase"/>
    <property type="match status" value="1"/>
</dbReference>
<dbReference type="InterPro" id="IPR014718">
    <property type="entry name" value="GH-type_carb-bd"/>
</dbReference>
<dbReference type="GO" id="GO:0005737">
    <property type="term" value="C:cytoplasm"/>
    <property type="evidence" value="ECO:0007669"/>
    <property type="project" value="TreeGrafter"/>
</dbReference>
<dbReference type="OrthoDB" id="9772911at2"/>
<accession>A0A5C5U3U9</accession>
<gene>
    <name evidence="6" type="ORF">FQY83_11635</name>
</gene>